<dbReference type="InterPro" id="IPR006597">
    <property type="entry name" value="Sel1-like"/>
</dbReference>
<reference evidence="4" key="1">
    <citation type="submission" date="2021-04" db="EMBL/GenBank/DDBJ databases">
        <title>Ouciella asimina sp. nov., isolated from the surface seawater in the hydrothermal field of Okinawa Trough.</title>
        <authorList>
            <person name="Shuang W."/>
        </authorList>
    </citation>
    <scope>NUCLEOTIDE SEQUENCE</scope>
    <source>
        <strain evidence="4">LXI357</strain>
    </source>
</reference>
<evidence type="ECO:0000256" key="1">
    <source>
        <dbReference type="SAM" id="MobiDB-lite"/>
    </source>
</evidence>
<keyword evidence="2" id="KW-0732">Signal</keyword>
<feature type="compositionally biased region" description="Pro residues" evidence="1">
    <location>
        <begin position="218"/>
        <end position="229"/>
    </location>
</feature>
<dbReference type="SUPFAM" id="SSF81901">
    <property type="entry name" value="HCP-like"/>
    <property type="match status" value="1"/>
</dbReference>
<dbReference type="Pfam" id="PF08238">
    <property type="entry name" value="Sel1"/>
    <property type="match status" value="2"/>
</dbReference>
<keyword evidence="5" id="KW-1185">Reference proteome</keyword>
<evidence type="ECO:0000313" key="4">
    <source>
        <dbReference type="EMBL" id="MBR0551984.1"/>
    </source>
</evidence>
<dbReference type="Pfam" id="PF05036">
    <property type="entry name" value="SPOR"/>
    <property type="match status" value="1"/>
</dbReference>
<dbReference type="Gene3D" id="1.25.40.10">
    <property type="entry name" value="Tetratricopeptide repeat domain"/>
    <property type="match status" value="1"/>
</dbReference>
<dbReference type="InterPro" id="IPR007730">
    <property type="entry name" value="SPOR-like_dom"/>
</dbReference>
<dbReference type="InterPro" id="IPR011990">
    <property type="entry name" value="TPR-like_helical_dom_sf"/>
</dbReference>
<dbReference type="Proteomes" id="UP000676996">
    <property type="component" value="Unassembled WGS sequence"/>
</dbReference>
<dbReference type="SMART" id="SM00671">
    <property type="entry name" value="SEL1"/>
    <property type="match status" value="2"/>
</dbReference>
<name>A0A8T4IDQ0_9SPHN</name>
<dbReference type="EMBL" id="JAGRQC010000001">
    <property type="protein sequence ID" value="MBR0551984.1"/>
    <property type="molecule type" value="Genomic_DNA"/>
</dbReference>
<dbReference type="PANTHER" id="PTHR45011:SF1">
    <property type="entry name" value="DAP3-BINDING CELL DEATH ENHANCER 1"/>
    <property type="match status" value="1"/>
</dbReference>
<evidence type="ECO:0000256" key="2">
    <source>
        <dbReference type="SAM" id="SignalP"/>
    </source>
</evidence>
<comment type="caution">
    <text evidence="4">The sequence shown here is derived from an EMBL/GenBank/DDBJ whole genome shotgun (WGS) entry which is preliminary data.</text>
</comment>
<dbReference type="GO" id="GO:0042834">
    <property type="term" value="F:peptidoglycan binding"/>
    <property type="evidence" value="ECO:0007669"/>
    <property type="project" value="InterPro"/>
</dbReference>
<dbReference type="AlphaFoldDB" id="A0A8T4IDQ0"/>
<accession>A0A8T4IDQ0</accession>
<dbReference type="SUPFAM" id="SSF110997">
    <property type="entry name" value="Sporulation related repeat"/>
    <property type="match status" value="1"/>
</dbReference>
<organism evidence="4 5">
    <name type="scientific">Stakelama marina</name>
    <dbReference type="NCBI Taxonomy" id="2826939"/>
    <lineage>
        <taxon>Bacteria</taxon>
        <taxon>Pseudomonadati</taxon>
        <taxon>Pseudomonadota</taxon>
        <taxon>Alphaproteobacteria</taxon>
        <taxon>Sphingomonadales</taxon>
        <taxon>Sphingomonadaceae</taxon>
        <taxon>Stakelama</taxon>
    </lineage>
</organism>
<dbReference type="InterPro" id="IPR052748">
    <property type="entry name" value="ISR_Activator"/>
</dbReference>
<feature type="signal peptide" evidence="2">
    <location>
        <begin position="1"/>
        <end position="21"/>
    </location>
</feature>
<dbReference type="PANTHER" id="PTHR45011">
    <property type="entry name" value="DAP3-BINDING CELL DEATH ENHANCER 1"/>
    <property type="match status" value="1"/>
</dbReference>
<dbReference type="Gene3D" id="3.30.70.1070">
    <property type="entry name" value="Sporulation related repeat"/>
    <property type="match status" value="1"/>
</dbReference>
<evidence type="ECO:0000313" key="5">
    <source>
        <dbReference type="Proteomes" id="UP000676996"/>
    </source>
</evidence>
<feature type="region of interest" description="Disordered" evidence="1">
    <location>
        <begin position="214"/>
        <end position="235"/>
    </location>
</feature>
<gene>
    <name evidence="4" type="ORF">J7S20_05650</name>
</gene>
<dbReference type="RefSeq" id="WP_284053240.1">
    <property type="nucleotide sequence ID" value="NZ_JAGRQC010000001.1"/>
</dbReference>
<feature type="domain" description="SPOR" evidence="3">
    <location>
        <begin position="233"/>
        <end position="312"/>
    </location>
</feature>
<feature type="chain" id="PRO_5035922666" evidence="2">
    <location>
        <begin position="22"/>
        <end position="312"/>
    </location>
</feature>
<dbReference type="InterPro" id="IPR036680">
    <property type="entry name" value="SPOR-like_sf"/>
</dbReference>
<evidence type="ECO:0000259" key="3">
    <source>
        <dbReference type="PROSITE" id="PS51724"/>
    </source>
</evidence>
<sequence length="312" mass="33688">MKHFVIAAATTGILLAAPAHADVKDGVEAWQRGDYAAAVAEWRGPAEQGDADAQFNLAQAYKLGRGVPADLNTAEEWYRKAALQGHEQAEDNYGLALFQNGKHADALPWLEKSAARGEPRAEYVLGTMYFNGKAVPKDWVRAYALMTRASDGGLPQASQTRTRMDQYVSLDDRQKATDLAHEFERTGKMPESVAPSATANIPPAATVAETALPEHPKPAPATKPTPPRTAHPQVTDGGWRVQLGAFGQAGNARSLWKDFGSRIAMFAGREPYFVSAGKLTRLQVGPFASRAEAARACQQVKAKGKPCLPVRK</sequence>
<protein>
    <submittedName>
        <fullName evidence="4">SPOR domain-containing protein</fullName>
    </submittedName>
</protein>
<dbReference type="PROSITE" id="PS51724">
    <property type="entry name" value="SPOR"/>
    <property type="match status" value="1"/>
</dbReference>
<proteinExistence type="predicted"/>